<gene>
    <name evidence="10" type="ORF">L21SP3_00550</name>
</gene>
<evidence type="ECO:0000256" key="4">
    <source>
        <dbReference type="ARBA" id="ARBA00022801"/>
    </source>
</evidence>
<sequence>MNNAVFLDRDGTIIEDRGHLSSPEDAVFYKNTFEALRRLQERFKLFIITNQSGIGKGLISRNDVEAVNGYVNRVLLESGIKITETYVCPHKNEDFCSCKKPKPYFLRKSEADYDINLMKSYSVGDHPSDYYLAENAGGKGIYLLTGHGLKHRKELPENALTVKDIGEAADIIFSQ</sequence>
<evidence type="ECO:0000313" key="11">
    <source>
        <dbReference type="Proteomes" id="UP000188273"/>
    </source>
</evidence>
<comment type="similarity">
    <text evidence="7">Belongs to the gmhB family.</text>
</comment>
<dbReference type="OrthoDB" id="9801899at2"/>
<evidence type="ECO:0000256" key="7">
    <source>
        <dbReference type="PIRNR" id="PIRNR004682"/>
    </source>
</evidence>
<accession>A0A1Q2HN27</accession>
<comment type="cofactor">
    <cofactor evidence="9">
        <name>Mg(2+)</name>
        <dbReference type="ChEBI" id="CHEBI:18420"/>
    </cofactor>
</comment>
<dbReference type="InterPro" id="IPR006543">
    <property type="entry name" value="Histidinol-phos"/>
</dbReference>
<dbReference type="CDD" id="cd07503">
    <property type="entry name" value="HAD_HisB-N"/>
    <property type="match status" value="1"/>
</dbReference>
<keyword evidence="9" id="KW-0862">Zinc</keyword>
<dbReference type="AlphaFoldDB" id="A0A1Q2HN27"/>
<keyword evidence="5 7" id="KW-0119">Carbohydrate metabolism</keyword>
<evidence type="ECO:0000256" key="2">
    <source>
        <dbReference type="ARBA" id="ARBA00022490"/>
    </source>
</evidence>
<proteinExistence type="inferred from homology"/>
<feature type="binding site" evidence="9">
    <location>
        <position position="10"/>
    </location>
    <ligand>
        <name>Mg(2+)</name>
        <dbReference type="ChEBI" id="CHEBI:18420"/>
    </ligand>
</feature>
<keyword evidence="3 9" id="KW-0479">Metal-binding</keyword>
<comment type="subcellular location">
    <subcellularLocation>
        <location evidence="1 7">Cytoplasm</location>
    </subcellularLocation>
</comment>
<dbReference type="EC" id="3.1.3.-" evidence="7"/>
<dbReference type="STRING" id="1940790.L21SP3_00550"/>
<keyword evidence="4 7" id="KW-0378">Hydrolase</keyword>
<dbReference type="NCBIfam" id="TIGR01656">
    <property type="entry name" value="Histidinol-ppas"/>
    <property type="match status" value="1"/>
</dbReference>
<dbReference type="GO" id="GO:0005737">
    <property type="term" value="C:cytoplasm"/>
    <property type="evidence" value="ECO:0007669"/>
    <property type="project" value="UniProtKB-SubCell"/>
</dbReference>
<evidence type="ECO:0000256" key="9">
    <source>
        <dbReference type="PIRSR" id="PIRSR004682-4"/>
    </source>
</evidence>
<evidence type="ECO:0000256" key="5">
    <source>
        <dbReference type="ARBA" id="ARBA00023277"/>
    </source>
</evidence>
<feature type="binding site" evidence="9">
    <location>
        <position position="98"/>
    </location>
    <ligand>
        <name>Zn(2+)</name>
        <dbReference type="ChEBI" id="CHEBI:29105"/>
    </ligand>
</feature>
<evidence type="ECO:0000256" key="8">
    <source>
        <dbReference type="PIRSR" id="PIRSR004682-1"/>
    </source>
</evidence>
<feature type="binding site" evidence="9">
    <location>
        <position position="90"/>
    </location>
    <ligand>
        <name>Zn(2+)</name>
        <dbReference type="ChEBI" id="CHEBI:29105"/>
    </ligand>
</feature>
<dbReference type="GO" id="GO:0016791">
    <property type="term" value="F:phosphatase activity"/>
    <property type="evidence" value="ECO:0007669"/>
    <property type="project" value="InterPro"/>
</dbReference>
<dbReference type="GO" id="GO:0005975">
    <property type="term" value="P:carbohydrate metabolic process"/>
    <property type="evidence" value="ECO:0007669"/>
    <property type="project" value="InterPro"/>
</dbReference>
<dbReference type="NCBIfam" id="TIGR01662">
    <property type="entry name" value="HAD-SF-IIIA"/>
    <property type="match status" value="1"/>
</dbReference>
<comment type="cofactor">
    <cofactor evidence="9">
        <name>Zn(2+)</name>
        <dbReference type="ChEBI" id="CHEBI:29105"/>
    </cofactor>
</comment>
<keyword evidence="11" id="KW-1185">Reference proteome</keyword>
<dbReference type="GO" id="GO:0046872">
    <property type="term" value="F:metal ion binding"/>
    <property type="evidence" value="ECO:0007669"/>
    <property type="project" value="UniProtKB-KW"/>
</dbReference>
<dbReference type="KEGG" id="pbu:L21SP3_00550"/>
<feature type="binding site" evidence="9">
    <location>
        <position position="8"/>
    </location>
    <ligand>
        <name>Mg(2+)</name>
        <dbReference type="ChEBI" id="CHEBI:18420"/>
    </ligand>
</feature>
<dbReference type="Proteomes" id="UP000188273">
    <property type="component" value="Chromosome"/>
</dbReference>
<keyword evidence="2 7" id="KW-0963">Cytoplasm</keyword>
<dbReference type="RefSeq" id="WP_161488069.1">
    <property type="nucleotide sequence ID" value="NZ_CP019633.1"/>
</dbReference>
<dbReference type="PANTHER" id="PTHR42891:SF1">
    <property type="entry name" value="D-GLYCERO-BETA-D-MANNO-HEPTOSE-1,7-BISPHOSPHATE 7-PHOSPHATASE"/>
    <property type="match status" value="1"/>
</dbReference>
<feature type="binding site" evidence="9">
    <location>
        <position position="96"/>
    </location>
    <ligand>
        <name>Zn(2+)</name>
        <dbReference type="ChEBI" id="CHEBI:29105"/>
    </ligand>
</feature>
<dbReference type="InterPro" id="IPR023214">
    <property type="entry name" value="HAD_sf"/>
</dbReference>
<dbReference type="PIRSF" id="PIRSF004682">
    <property type="entry name" value="GmhB"/>
    <property type="match status" value="1"/>
</dbReference>
<evidence type="ECO:0000256" key="3">
    <source>
        <dbReference type="ARBA" id="ARBA00022723"/>
    </source>
</evidence>
<dbReference type="InterPro" id="IPR006549">
    <property type="entry name" value="HAD-SF_hydro_IIIA"/>
</dbReference>
<protein>
    <recommendedName>
        <fullName evidence="6 7">D,D-heptose 1,7-bisphosphate phosphatase</fullName>
        <ecNumber evidence="7">3.1.3.-</ecNumber>
    </recommendedName>
</protein>
<evidence type="ECO:0000256" key="6">
    <source>
        <dbReference type="ARBA" id="ARBA00031828"/>
    </source>
</evidence>
<keyword evidence="9" id="KW-0460">Magnesium</keyword>
<dbReference type="SUPFAM" id="SSF56784">
    <property type="entry name" value="HAD-like"/>
    <property type="match status" value="1"/>
</dbReference>
<feature type="binding site" evidence="9">
    <location>
        <position position="88"/>
    </location>
    <ligand>
        <name>Zn(2+)</name>
        <dbReference type="ChEBI" id="CHEBI:29105"/>
    </ligand>
</feature>
<feature type="active site" description="Proton donor" evidence="8">
    <location>
        <position position="10"/>
    </location>
</feature>
<dbReference type="PANTHER" id="PTHR42891">
    <property type="entry name" value="D-GLYCERO-BETA-D-MANNO-HEPTOSE-1,7-BISPHOSPHATE 7-PHOSPHATASE"/>
    <property type="match status" value="1"/>
</dbReference>
<name>A0A1Q2HN27_9BACT</name>
<organism evidence="10 11">
    <name type="scientific">Sedimentisphaera cyanobacteriorum</name>
    <dbReference type="NCBI Taxonomy" id="1940790"/>
    <lineage>
        <taxon>Bacteria</taxon>
        <taxon>Pseudomonadati</taxon>
        <taxon>Planctomycetota</taxon>
        <taxon>Phycisphaerae</taxon>
        <taxon>Sedimentisphaerales</taxon>
        <taxon>Sedimentisphaeraceae</taxon>
        <taxon>Sedimentisphaera</taxon>
    </lineage>
</organism>
<dbReference type="Gene3D" id="3.40.50.1000">
    <property type="entry name" value="HAD superfamily/HAD-like"/>
    <property type="match status" value="1"/>
</dbReference>
<evidence type="ECO:0000256" key="1">
    <source>
        <dbReference type="ARBA" id="ARBA00004496"/>
    </source>
</evidence>
<reference evidence="11" key="1">
    <citation type="submission" date="2017-02" db="EMBL/GenBank/DDBJ databases">
        <title>Comparative genomics and description of representatives of a novel lineage of planctomycetes thriving in anoxic sediments.</title>
        <authorList>
            <person name="Spring S."/>
            <person name="Bunk B."/>
            <person name="Sproer C."/>
            <person name="Klenk H.-P."/>
        </authorList>
    </citation>
    <scope>NUCLEOTIDE SEQUENCE [LARGE SCALE GENOMIC DNA]</scope>
    <source>
        <strain evidence="11">L21-RPul-D3</strain>
    </source>
</reference>
<dbReference type="Pfam" id="PF13242">
    <property type="entry name" value="Hydrolase_like"/>
    <property type="match status" value="1"/>
</dbReference>
<dbReference type="InterPro" id="IPR004446">
    <property type="entry name" value="Heptose_bisP_phosphatase"/>
</dbReference>
<dbReference type="EMBL" id="CP019633">
    <property type="protein sequence ID" value="AQQ08760.1"/>
    <property type="molecule type" value="Genomic_DNA"/>
</dbReference>
<dbReference type="InterPro" id="IPR036412">
    <property type="entry name" value="HAD-like_sf"/>
</dbReference>
<evidence type="ECO:0000313" key="10">
    <source>
        <dbReference type="EMBL" id="AQQ08760.1"/>
    </source>
</evidence>
<feature type="binding site" evidence="9">
    <location>
        <position position="125"/>
    </location>
    <ligand>
        <name>Mg(2+)</name>
        <dbReference type="ChEBI" id="CHEBI:18420"/>
    </ligand>
</feature>
<feature type="active site" description="Nucleophile" evidence="8">
    <location>
        <position position="8"/>
    </location>
</feature>